<gene>
    <name evidence="2" type="primary">LOC142170449</name>
</gene>
<keyword evidence="1" id="KW-1185">Reference proteome</keyword>
<evidence type="ECO:0000313" key="1">
    <source>
        <dbReference type="Proteomes" id="UP000790787"/>
    </source>
</evidence>
<evidence type="ECO:0000313" key="2">
    <source>
        <dbReference type="RefSeq" id="XP_075088464.1"/>
    </source>
</evidence>
<proteinExistence type="predicted"/>
<dbReference type="Proteomes" id="UP000790787">
    <property type="component" value="Chromosome 16"/>
</dbReference>
<dbReference type="RefSeq" id="XP_075088464.1">
    <property type="nucleotide sequence ID" value="XM_075232363.1"/>
</dbReference>
<reference evidence="2" key="2">
    <citation type="submission" date="2025-08" db="UniProtKB">
        <authorList>
            <consortium name="RefSeq"/>
        </authorList>
    </citation>
    <scope>IDENTIFICATION</scope>
    <source>
        <tissue evidence="2">Leaf</tissue>
    </source>
</reference>
<organism evidence="1 2">
    <name type="scientific">Nicotiana tabacum</name>
    <name type="common">Common tobacco</name>
    <dbReference type="NCBI Taxonomy" id="4097"/>
    <lineage>
        <taxon>Eukaryota</taxon>
        <taxon>Viridiplantae</taxon>
        <taxon>Streptophyta</taxon>
        <taxon>Embryophyta</taxon>
        <taxon>Tracheophyta</taxon>
        <taxon>Spermatophyta</taxon>
        <taxon>Magnoliopsida</taxon>
        <taxon>eudicotyledons</taxon>
        <taxon>Gunneridae</taxon>
        <taxon>Pentapetalae</taxon>
        <taxon>asterids</taxon>
        <taxon>lamiids</taxon>
        <taxon>Solanales</taxon>
        <taxon>Solanaceae</taxon>
        <taxon>Nicotianoideae</taxon>
        <taxon>Nicotianeae</taxon>
        <taxon>Nicotiana</taxon>
    </lineage>
</organism>
<reference evidence="1" key="1">
    <citation type="journal article" date="2014" name="Nat. Commun.">
        <title>The tobacco genome sequence and its comparison with those of tomato and potato.</title>
        <authorList>
            <person name="Sierro N."/>
            <person name="Battey J.N."/>
            <person name="Ouadi S."/>
            <person name="Bakaher N."/>
            <person name="Bovet L."/>
            <person name="Willig A."/>
            <person name="Goepfert S."/>
            <person name="Peitsch M.C."/>
            <person name="Ivanov N.V."/>
        </authorList>
    </citation>
    <scope>NUCLEOTIDE SEQUENCE [LARGE SCALE GENOMIC DNA]</scope>
</reference>
<protein>
    <submittedName>
        <fullName evidence="2">Late blight resistance protein homolog R1B-16</fullName>
    </submittedName>
</protein>
<name>A0AC58SU06_TOBAC</name>
<sequence length="316" mass="36577">MYVDSTSPHHMNLLNLENSWKLLRDNVFGPENDHPHELEKIGKEIVEKCKGLPLTILVIAGYLSKMARTLETWKDVVRILGEIIASHPDKCQGVLGLSYHHLPNHLKPCFLSMSCFPEDFQVETKRLIQLWIAEGYIRTSQSNKSLEEVAVDYLEDLIGRNLIMVRKRRFNGEIKACAIHDLLHEFCLIEAETTKFMHIDKNYSSLLTQKQNVRRFSFQIQYYSVDDCCKVLPPVATSICFSRLYPYTTRVKLFGILPICHPCTIVQQFFSHFNLLRVLAIFHESENFDSFPLAITTLFHLRYLQVGFNDDIPASI</sequence>
<accession>A0AC58SU06</accession>